<name>A0A8J3IMB2_9CHLR</name>
<dbReference type="InterPro" id="IPR050855">
    <property type="entry name" value="NDM-1-like"/>
</dbReference>
<feature type="domain" description="Metallo-beta-lactamase" evidence="1">
    <location>
        <begin position="50"/>
        <end position="237"/>
    </location>
</feature>
<dbReference type="InterPro" id="IPR036866">
    <property type="entry name" value="RibonucZ/Hydroxyglut_hydro"/>
</dbReference>
<gene>
    <name evidence="2" type="ORF">KSF_050260</name>
</gene>
<dbReference type="Proteomes" id="UP000597444">
    <property type="component" value="Unassembled WGS sequence"/>
</dbReference>
<proteinExistence type="predicted"/>
<dbReference type="SMART" id="SM00849">
    <property type="entry name" value="Lactamase_B"/>
    <property type="match status" value="1"/>
</dbReference>
<protein>
    <recommendedName>
        <fullName evidence="1">Metallo-beta-lactamase domain-containing protein</fullName>
    </recommendedName>
</protein>
<evidence type="ECO:0000313" key="3">
    <source>
        <dbReference type="Proteomes" id="UP000597444"/>
    </source>
</evidence>
<dbReference type="PANTHER" id="PTHR42951:SF4">
    <property type="entry name" value="ACYL-COENZYME A THIOESTERASE MBLAC2"/>
    <property type="match status" value="1"/>
</dbReference>
<evidence type="ECO:0000313" key="2">
    <source>
        <dbReference type="EMBL" id="GHO94978.1"/>
    </source>
</evidence>
<accession>A0A8J3IMB2</accession>
<reference evidence="2" key="1">
    <citation type="submission" date="2020-10" db="EMBL/GenBank/DDBJ databases">
        <title>Taxonomic study of unclassified bacteria belonging to the class Ktedonobacteria.</title>
        <authorList>
            <person name="Yabe S."/>
            <person name="Wang C.M."/>
            <person name="Zheng Y."/>
            <person name="Sakai Y."/>
            <person name="Cavaletti L."/>
            <person name="Monciardini P."/>
            <person name="Donadio S."/>
        </authorList>
    </citation>
    <scope>NUCLEOTIDE SEQUENCE</scope>
    <source>
        <strain evidence="2">ID150040</strain>
    </source>
</reference>
<evidence type="ECO:0000259" key="1">
    <source>
        <dbReference type="SMART" id="SM00849"/>
    </source>
</evidence>
<dbReference type="AlphaFoldDB" id="A0A8J3IMB2"/>
<sequence length="318" mass="35134">MYQVDNNSQEIEERPAGYIGPDLNPAGLVLEPRMLSEGVYALMANTPPKDNNGVIIGERGVLVIDAGINGDIARQIQHIVQQLTDKPLLYVVNTTYHGDHSFGNYVFPAEVKIVSSRQNRASMRDLEREKRIRSENMKGNAAALADVVEWRLPDIFFDHFMAIDLGNKIVELWHFGPGNALGDTIVYVPDAQVAWTGNFTVKDGFAPMLLEGGPEPYIETIQKMQATLPVKTLIPGHGPMAEATPALDSLVAYLQMLQQQISTDIKQGLSLDETLAAHPLPDTMQLPPTNPFAPVANPYNIHAHRLNVLATYRALEHK</sequence>
<dbReference type="CDD" id="cd16282">
    <property type="entry name" value="metallo-hydrolase-like_MBL-fold"/>
    <property type="match status" value="1"/>
</dbReference>
<dbReference type="PANTHER" id="PTHR42951">
    <property type="entry name" value="METALLO-BETA-LACTAMASE DOMAIN-CONTAINING"/>
    <property type="match status" value="1"/>
</dbReference>
<dbReference type="Pfam" id="PF00753">
    <property type="entry name" value="Lactamase_B"/>
    <property type="match status" value="1"/>
</dbReference>
<dbReference type="EMBL" id="BNJK01000001">
    <property type="protein sequence ID" value="GHO94978.1"/>
    <property type="molecule type" value="Genomic_DNA"/>
</dbReference>
<keyword evidence="3" id="KW-1185">Reference proteome</keyword>
<dbReference type="Gene3D" id="3.60.15.10">
    <property type="entry name" value="Ribonuclease Z/Hydroxyacylglutathione hydrolase-like"/>
    <property type="match status" value="1"/>
</dbReference>
<dbReference type="RefSeq" id="WP_220205683.1">
    <property type="nucleotide sequence ID" value="NZ_BNJK01000001.1"/>
</dbReference>
<organism evidence="2 3">
    <name type="scientific">Reticulibacter mediterranei</name>
    <dbReference type="NCBI Taxonomy" id="2778369"/>
    <lineage>
        <taxon>Bacteria</taxon>
        <taxon>Bacillati</taxon>
        <taxon>Chloroflexota</taxon>
        <taxon>Ktedonobacteria</taxon>
        <taxon>Ktedonobacterales</taxon>
        <taxon>Reticulibacteraceae</taxon>
        <taxon>Reticulibacter</taxon>
    </lineage>
</organism>
<dbReference type="SUPFAM" id="SSF56281">
    <property type="entry name" value="Metallo-hydrolase/oxidoreductase"/>
    <property type="match status" value="1"/>
</dbReference>
<dbReference type="InterPro" id="IPR001279">
    <property type="entry name" value="Metallo-B-lactamas"/>
</dbReference>
<comment type="caution">
    <text evidence="2">The sequence shown here is derived from an EMBL/GenBank/DDBJ whole genome shotgun (WGS) entry which is preliminary data.</text>
</comment>